<dbReference type="EMBL" id="JABAHT010002951">
    <property type="protein sequence ID" value="KAF4646717.1"/>
    <property type="molecule type" value="Genomic_DNA"/>
</dbReference>
<feature type="region of interest" description="Disordered" evidence="1">
    <location>
        <begin position="82"/>
        <end position="147"/>
    </location>
</feature>
<comment type="caution">
    <text evidence="2">The sequence shown here is derived from an EMBL/GenBank/DDBJ whole genome shotgun (WGS) entry which is preliminary data.</text>
</comment>
<feature type="non-terminal residue" evidence="2">
    <location>
        <position position="147"/>
    </location>
</feature>
<gene>
    <name evidence="2" type="ORF">FOZ61_005285</name>
</gene>
<feature type="region of interest" description="Disordered" evidence="1">
    <location>
        <begin position="1"/>
        <end position="53"/>
    </location>
</feature>
<dbReference type="Proteomes" id="UP000570595">
    <property type="component" value="Unassembled WGS sequence"/>
</dbReference>
<organism evidence="2 3">
    <name type="scientific">Perkinsus olseni</name>
    <name type="common">Perkinsus atlanticus</name>
    <dbReference type="NCBI Taxonomy" id="32597"/>
    <lineage>
        <taxon>Eukaryota</taxon>
        <taxon>Sar</taxon>
        <taxon>Alveolata</taxon>
        <taxon>Perkinsozoa</taxon>
        <taxon>Perkinsea</taxon>
        <taxon>Perkinsida</taxon>
        <taxon>Perkinsidae</taxon>
        <taxon>Perkinsus</taxon>
    </lineage>
</organism>
<reference evidence="2 3" key="1">
    <citation type="submission" date="2020-04" db="EMBL/GenBank/DDBJ databases">
        <title>Perkinsus olseni comparative genomics.</title>
        <authorList>
            <person name="Bogema D.R."/>
        </authorList>
    </citation>
    <scope>NUCLEOTIDE SEQUENCE [LARGE SCALE GENOMIC DNA]</scope>
    <source>
        <strain evidence="2">ATCC PRA-179</strain>
    </source>
</reference>
<dbReference type="AlphaFoldDB" id="A0A7J6KHW2"/>
<feature type="compositionally biased region" description="Basic and acidic residues" evidence="1">
    <location>
        <begin position="20"/>
        <end position="30"/>
    </location>
</feature>
<sequence>MTRAAIARGDGSLVPGLEFGRQRREDEHEGPLPSVNDGEFLSASERDSKVPAKHSVVIPCGSAVPGLPGYFYADDNTARLDLNEPTAPGPYGYPYGDNAPIRLPNHESATAHHSEDANAEGASNLGPKALHIQENSQLGGRRPRSMR</sequence>
<evidence type="ECO:0000313" key="2">
    <source>
        <dbReference type="EMBL" id="KAF4646717.1"/>
    </source>
</evidence>
<proteinExistence type="predicted"/>
<protein>
    <submittedName>
        <fullName evidence="2">Uncharacterized protein</fullName>
    </submittedName>
</protein>
<accession>A0A7J6KHW2</accession>
<evidence type="ECO:0000256" key="1">
    <source>
        <dbReference type="SAM" id="MobiDB-lite"/>
    </source>
</evidence>
<name>A0A7J6KHW2_PEROL</name>
<evidence type="ECO:0000313" key="3">
    <source>
        <dbReference type="Proteomes" id="UP000570595"/>
    </source>
</evidence>